<evidence type="ECO:0000256" key="10">
    <source>
        <dbReference type="ARBA" id="ARBA00022989"/>
    </source>
</evidence>
<keyword evidence="7" id="KW-0863">Zinc-finger</keyword>
<evidence type="ECO:0000256" key="1">
    <source>
        <dbReference type="ARBA" id="ARBA00000900"/>
    </source>
</evidence>
<keyword evidence="9" id="KW-0862">Zinc</keyword>
<comment type="subcellular location">
    <subcellularLocation>
        <location evidence="2">Membrane</location>
        <topology evidence="2">Multi-pass membrane protein</topology>
    </subcellularLocation>
</comment>
<dbReference type="InterPro" id="IPR022170">
    <property type="entry name" value="MUL1-like"/>
</dbReference>
<keyword evidence="10 12" id="KW-1133">Transmembrane helix</keyword>
<evidence type="ECO:0000256" key="12">
    <source>
        <dbReference type="SAM" id="Phobius"/>
    </source>
</evidence>
<evidence type="ECO:0000256" key="2">
    <source>
        <dbReference type="ARBA" id="ARBA00004141"/>
    </source>
</evidence>
<evidence type="ECO:0000256" key="5">
    <source>
        <dbReference type="ARBA" id="ARBA00022692"/>
    </source>
</evidence>
<keyword evidence="6" id="KW-0479">Metal-binding</keyword>
<dbReference type="EC" id="2.3.2.27" evidence="3"/>
<dbReference type="Proteomes" id="UP001501414">
    <property type="component" value="Unassembled WGS sequence"/>
</dbReference>
<feature type="domain" description="E3 Ubiquitin ligase MUL1-like" evidence="13">
    <location>
        <begin position="100"/>
        <end position="236"/>
    </location>
</feature>
<evidence type="ECO:0000313" key="14">
    <source>
        <dbReference type="EMBL" id="GAA1382434.1"/>
    </source>
</evidence>
<evidence type="ECO:0000256" key="3">
    <source>
        <dbReference type="ARBA" id="ARBA00012483"/>
    </source>
</evidence>
<keyword evidence="15" id="KW-1185">Reference proteome</keyword>
<feature type="transmembrane region" description="Helical" evidence="12">
    <location>
        <begin position="225"/>
        <end position="245"/>
    </location>
</feature>
<feature type="transmembrane region" description="Helical" evidence="12">
    <location>
        <begin position="6"/>
        <end position="25"/>
    </location>
</feature>
<evidence type="ECO:0000256" key="9">
    <source>
        <dbReference type="ARBA" id="ARBA00022833"/>
    </source>
</evidence>
<evidence type="ECO:0000256" key="6">
    <source>
        <dbReference type="ARBA" id="ARBA00022723"/>
    </source>
</evidence>
<comment type="catalytic activity">
    <reaction evidence="1">
        <text>S-ubiquitinyl-[E2 ubiquitin-conjugating enzyme]-L-cysteine + [acceptor protein]-L-lysine = [E2 ubiquitin-conjugating enzyme]-L-cysteine + N(6)-ubiquitinyl-[acceptor protein]-L-lysine.</text>
        <dbReference type="EC" id="2.3.2.27"/>
    </reaction>
</comment>
<reference evidence="14 15" key="1">
    <citation type="journal article" date="2019" name="Int. J. Syst. Evol. Microbiol.">
        <title>The Global Catalogue of Microorganisms (GCM) 10K type strain sequencing project: providing services to taxonomists for standard genome sequencing and annotation.</title>
        <authorList>
            <consortium name="The Broad Institute Genomics Platform"/>
            <consortium name="The Broad Institute Genome Sequencing Center for Infectious Disease"/>
            <person name="Wu L."/>
            <person name="Ma J."/>
        </authorList>
    </citation>
    <scope>NUCLEOTIDE SEQUENCE [LARGE SCALE GENOMIC DNA]</scope>
    <source>
        <strain evidence="14 15">JCM 11896</strain>
    </source>
</reference>
<keyword evidence="4" id="KW-0808">Transferase</keyword>
<keyword evidence="8" id="KW-0833">Ubl conjugation pathway</keyword>
<sequence length="246" mass="26334">MTTFHIVLLGIAGIMGYLAYQRFLLARENHERWTRGLGAAEVGLADLVEMAGAASAQVGPGAFRQVVTLTGVAEGETRAAPLSGADCLWFRERTLRRYRGDKGTETEVVGDRRGGTRFTLRDGDAVVTVDPVDARVDLPVAERREDGPDPDEGIDLGLLRIGSGTQGYERTEWRIEPGERITVIGEARCAAGGVRVAAGPEQPLTLTTADRSDHLDAERRRSRDAIRSAAGLGAGAVVLAVLAFLV</sequence>
<accession>A0ABN1XIA4</accession>
<dbReference type="RefSeq" id="WP_344018788.1">
    <property type="nucleotide sequence ID" value="NZ_BAAAJK010000004.1"/>
</dbReference>
<dbReference type="Pfam" id="PF12483">
    <property type="entry name" value="GIDE"/>
    <property type="match status" value="1"/>
</dbReference>
<evidence type="ECO:0000256" key="7">
    <source>
        <dbReference type="ARBA" id="ARBA00022771"/>
    </source>
</evidence>
<evidence type="ECO:0000256" key="8">
    <source>
        <dbReference type="ARBA" id="ARBA00022786"/>
    </source>
</evidence>
<dbReference type="EMBL" id="BAAAJK010000004">
    <property type="protein sequence ID" value="GAA1382434.1"/>
    <property type="molecule type" value="Genomic_DNA"/>
</dbReference>
<gene>
    <name evidence="14" type="ORF">GCM10009613_10250</name>
</gene>
<evidence type="ECO:0000313" key="15">
    <source>
        <dbReference type="Proteomes" id="UP001501414"/>
    </source>
</evidence>
<evidence type="ECO:0000259" key="13">
    <source>
        <dbReference type="Pfam" id="PF12483"/>
    </source>
</evidence>
<keyword evidence="11 12" id="KW-0472">Membrane</keyword>
<organism evidence="14 15">
    <name type="scientific">Pseudonocardia kongjuensis</name>
    <dbReference type="NCBI Taxonomy" id="102227"/>
    <lineage>
        <taxon>Bacteria</taxon>
        <taxon>Bacillati</taxon>
        <taxon>Actinomycetota</taxon>
        <taxon>Actinomycetes</taxon>
        <taxon>Pseudonocardiales</taxon>
        <taxon>Pseudonocardiaceae</taxon>
        <taxon>Pseudonocardia</taxon>
    </lineage>
</organism>
<evidence type="ECO:0000256" key="4">
    <source>
        <dbReference type="ARBA" id="ARBA00022679"/>
    </source>
</evidence>
<protein>
    <recommendedName>
        <fullName evidence="3">RING-type E3 ubiquitin transferase</fullName>
        <ecNumber evidence="3">2.3.2.27</ecNumber>
    </recommendedName>
</protein>
<proteinExistence type="predicted"/>
<keyword evidence="5 12" id="KW-0812">Transmembrane</keyword>
<name>A0ABN1XIA4_9PSEU</name>
<evidence type="ECO:0000256" key="11">
    <source>
        <dbReference type="ARBA" id="ARBA00023136"/>
    </source>
</evidence>
<comment type="caution">
    <text evidence="14">The sequence shown here is derived from an EMBL/GenBank/DDBJ whole genome shotgun (WGS) entry which is preliminary data.</text>
</comment>